<keyword evidence="6" id="KW-0833">Ubl conjugation pathway</keyword>
<evidence type="ECO:0000256" key="5">
    <source>
        <dbReference type="PROSITE-ProRule" id="PRU00175"/>
    </source>
</evidence>
<dbReference type="PROSITE" id="PS50089">
    <property type="entry name" value="ZF_RING_2"/>
    <property type="match status" value="1"/>
</dbReference>
<dbReference type="AlphaFoldDB" id="A0A183SZA1"/>
<evidence type="ECO:0000259" key="8">
    <source>
        <dbReference type="PROSITE" id="PS50089"/>
    </source>
</evidence>
<dbReference type="Gene3D" id="1.10.238.10">
    <property type="entry name" value="EF-hand"/>
    <property type="match status" value="1"/>
</dbReference>
<evidence type="ECO:0000313" key="10">
    <source>
        <dbReference type="EMBL" id="VDL95934.1"/>
    </source>
</evidence>
<evidence type="ECO:0000256" key="6">
    <source>
        <dbReference type="RuleBase" id="RU367001"/>
    </source>
</evidence>
<dbReference type="InterPro" id="IPR036860">
    <property type="entry name" value="SH2_dom_sf"/>
</dbReference>
<dbReference type="SUPFAM" id="SSF47473">
    <property type="entry name" value="EF-hand"/>
    <property type="match status" value="1"/>
</dbReference>
<dbReference type="GO" id="GO:0001784">
    <property type="term" value="F:phosphotyrosine residue binding"/>
    <property type="evidence" value="ECO:0007669"/>
    <property type="project" value="UniProtKB-UniRule"/>
</dbReference>
<comment type="pathway">
    <text evidence="6">Protein modification; protein ubiquitination.</text>
</comment>
<accession>A0A183SZA1</accession>
<dbReference type="SUPFAM" id="SSF55550">
    <property type="entry name" value="SH2 domain"/>
    <property type="match status" value="1"/>
</dbReference>
<dbReference type="Gene3D" id="1.20.930.20">
    <property type="entry name" value="Adaptor protein Cbl, N-terminal domain"/>
    <property type="match status" value="1"/>
</dbReference>
<dbReference type="GO" id="GO:0045121">
    <property type="term" value="C:membrane raft"/>
    <property type="evidence" value="ECO:0007669"/>
    <property type="project" value="TreeGrafter"/>
</dbReference>
<dbReference type="InterPro" id="IPR024162">
    <property type="entry name" value="Adaptor_Cbl"/>
</dbReference>
<proteinExistence type="predicted"/>
<dbReference type="Pfam" id="PF02762">
    <property type="entry name" value="Cbl_N3"/>
    <property type="match status" value="1"/>
</dbReference>
<evidence type="ECO:0000256" key="7">
    <source>
        <dbReference type="SAM" id="MobiDB-lite"/>
    </source>
</evidence>
<dbReference type="OrthoDB" id="7237699at2759"/>
<dbReference type="InterPro" id="IPR014741">
    <property type="entry name" value="Adaptor_Cbl_EF_hand-like"/>
</dbReference>
<dbReference type="Pfam" id="PF13920">
    <property type="entry name" value="zf-C3HC4_3"/>
    <property type="match status" value="1"/>
</dbReference>
<dbReference type="Pfam" id="PF02262">
    <property type="entry name" value="Cbl_N"/>
    <property type="match status" value="1"/>
</dbReference>
<feature type="compositionally biased region" description="Polar residues" evidence="7">
    <location>
        <begin position="460"/>
        <end position="473"/>
    </location>
</feature>
<dbReference type="Gene3D" id="3.30.40.10">
    <property type="entry name" value="Zinc/RING finger domain, C3HC4 (zinc finger)"/>
    <property type="match status" value="1"/>
</dbReference>
<comment type="domain">
    <text evidence="6">The N-terminus is composed of the phosphotyrosine binding (PTB) domain, a short linker region and the RING-type zinc finger. The PTB domain, which is also called TKB (tyrosine kinase binding) domain, is composed of three different subdomains: a four-helix bundle (4H), a calcium-binding EF hand and a divergent SH2 domain.</text>
</comment>
<feature type="domain" description="RING-type" evidence="8">
    <location>
        <begin position="365"/>
        <end position="405"/>
    </location>
</feature>
<evidence type="ECO:0000256" key="2">
    <source>
        <dbReference type="ARBA" id="ARBA00022771"/>
    </source>
</evidence>
<dbReference type="SUPFAM" id="SSF47668">
    <property type="entry name" value="N-terminal domain of cbl (N-cbl)"/>
    <property type="match status" value="1"/>
</dbReference>
<keyword evidence="2 5" id="KW-0863">Zinc-finger</keyword>
<dbReference type="PANTHER" id="PTHR23007:SF11">
    <property type="entry name" value="E3 UBIQUITIN-PROTEIN LIGASE CBL"/>
    <property type="match status" value="1"/>
</dbReference>
<dbReference type="GO" id="GO:0017124">
    <property type="term" value="F:SH3 domain binding"/>
    <property type="evidence" value="ECO:0007669"/>
    <property type="project" value="TreeGrafter"/>
</dbReference>
<feature type="domain" description="Cbl-PTB" evidence="9">
    <location>
        <begin position="26"/>
        <end position="334"/>
    </location>
</feature>
<dbReference type="Gene3D" id="3.30.505.10">
    <property type="entry name" value="SH2 domain"/>
    <property type="match status" value="1"/>
</dbReference>
<evidence type="ECO:0000313" key="11">
    <source>
        <dbReference type="Proteomes" id="UP000275846"/>
    </source>
</evidence>
<protein>
    <recommendedName>
        <fullName evidence="6">E3 ubiquitin-protein ligase CBL</fullName>
        <ecNumber evidence="6">2.3.2.27</ecNumber>
    </recommendedName>
</protein>
<dbReference type="EMBL" id="UYSU01035308">
    <property type="protein sequence ID" value="VDL95934.1"/>
    <property type="molecule type" value="Genomic_DNA"/>
</dbReference>
<feature type="compositionally biased region" description="Basic and acidic residues" evidence="7">
    <location>
        <begin position="427"/>
        <end position="441"/>
    </location>
</feature>
<dbReference type="InterPro" id="IPR003153">
    <property type="entry name" value="Adaptor_Cbl_N_hlx"/>
</dbReference>
<comment type="function">
    <text evidence="6">E3 ubiquitin-protein ligase which accepts ubiquitin from specific E2 ubiquitin-conjugating enzymes, and transfers it to substrates, generally promoting their degradation by the proteasome.</text>
</comment>
<dbReference type="WBParaSite" id="SSLN_0000991101-mRNA-1">
    <property type="protein sequence ID" value="SSLN_0000991101-mRNA-1"/>
    <property type="gene ID" value="SSLN_0000991101"/>
</dbReference>
<dbReference type="PROSITE" id="PS51506">
    <property type="entry name" value="CBL_PTB"/>
    <property type="match status" value="1"/>
</dbReference>
<dbReference type="InterPro" id="IPR017907">
    <property type="entry name" value="Znf_RING_CS"/>
</dbReference>
<dbReference type="Pfam" id="PF02761">
    <property type="entry name" value="Cbl_N2"/>
    <property type="match status" value="1"/>
</dbReference>
<evidence type="ECO:0000256" key="1">
    <source>
        <dbReference type="ARBA" id="ARBA00022723"/>
    </source>
</evidence>
<keyword evidence="4 6" id="KW-0106">Calcium</keyword>
<dbReference type="InterPro" id="IPR001841">
    <property type="entry name" value="Znf_RING"/>
</dbReference>
<feature type="region of interest" description="Disordered" evidence="7">
    <location>
        <begin position="420"/>
        <end position="473"/>
    </location>
</feature>
<evidence type="ECO:0000256" key="4">
    <source>
        <dbReference type="ARBA" id="ARBA00022837"/>
    </source>
</evidence>
<dbReference type="PANTHER" id="PTHR23007">
    <property type="entry name" value="CBL"/>
    <property type="match status" value="1"/>
</dbReference>
<dbReference type="EC" id="2.3.2.27" evidence="6"/>
<dbReference type="SUPFAM" id="SSF57850">
    <property type="entry name" value="RING/U-box"/>
    <property type="match status" value="1"/>
</dbReference>
<reference evidence="12" key="1">
    <citation type="submission" date="2016-06" db="UniProtKB">
        <authorList>
            <consortium name="WormBaseParasite"/>
        </authorList>
    </citation>
    <scope>IDENTIFICATION</scope>
</reference>
<dbReference type="Proteomes" id="UP000275846">
    <property type="component" value="Unassembled WGS sequence"/>
</dbReference>
<feature type="region of interest" description="Disordered" evidence="7">
    <location>
        <begin position="536"/>
        <end position="568"/>
    </location>
</feature>
<name>A0A183SZA1_SCHSO</name>
<dbReference type="GO" id="GO:0005509">
    <property type="term" value="F:calcium ion binding"/>
    <property type="evidence" value="ECO:0007669"/>
    <property type="project" value="UniProtKB-UniRule"/>
</dbReference>
<dbReference type="InterPro" id="IPR024159">
    <property type="entry name" value="Cbl_PTB"/>
</dbReference>
<dbReference type="GO" id="GO:0008270">
    <property type="term" value="F:zinc ion binding"/>
    <property type="evidence" value="ECO:0007669"/>
    <property type="project" value="UniProtKB-KW"/>
</dbReference>
<dbReference type="STRING" id="70667.A0A183SZA1"/>
<dbReference type="GO" id="GO:0061630">
    <property type="term" value="F:ubiquitin protein ligase activity"/>
    <property type="evidence" value="ECO:0007669"/>
    <property type="project" value="UniProtKB-EC"/>
</dbReference>
<dbReference type="InterPro" id="IPR036537">
    <property type="entry name" value="Adaptor_Cbl_N_dom_sf"/>
</dbReference>
<dbReference type="UniPathway" id="UPA00143"/>
<dbReference type="GO" id="GO:0005886">
    <property type="term" value="C:plasma membrane"/>
    <property type="evidence" value="ECO:0007669"/>
    <property type="project" value="TreeGrafter"/>
</dbReference>
<evidence type="ECO:0000313" key="12">
    <source>
        <dbReference type="WBParaSite" id="SSLN_0000991101-mRNA-1"/>
    </source>
</evidence>
<feature type="compositionally biased region" description="Pro residues" evidence="7">
    <location>
        <begin position="551"/>
        <end position="564"/>
    </location>
</feature>
<dbReference type="GO" id="GO:0016567">
    <property type="term" value="P:protein ubiquitination"/>
    <property type="evidence" value="ECO:0007669"/>
    <property type="project" value="UniProtKB-UniPathway"/>
</dbReference>
<keyword evidence="6" id="KW-0808">Transferase</keyword>
<organism evidence="12">
    <name type="scientific">Schistocephalus solidus</name>
    <name type="common">Tapeworm</name>
    <dbReference type="NCBI Taxonomy" id="70667"/>
    <lineage>
        <taxon>Eukaryota</taxon>
        <taxon>Metazoa</taxon>
        <taxon>Spiralia</taxon>
        <taxon>Lophotrochozoa</taxon>
        <taxon>Platyhelminthes</taxon>
        <taxon>Cestoda</taxon>
        <taxon>Eucestoda</taxon>
        <taxon>Diphyllobothriidea</taxon>
        <taxon>Diphyllobothriidae</taxon>
        <taxon>Schistocephalus</taxon>
    </lineage>
</organism>
<gene>
    <name evidence="10" type="ORF">SSLN_LOCUS9549</name>
</gene>
<keyword evidence="11" id="KW-1185">Reference proteome</keyword>
<reference evidence="10 11" key="2">
    <citation type="submission" date="2018-11" db="EMBL/GenBank/DDBJ databases">
        <authorList>
            <consortium name="Pathogen Informatics"/>
        </authorList>
    </citation>
    <scope>NUCLEOTIDE SEQUENCE [LARGE SCALE GENOMIC DNA]</scope>
    <source>
        <strain evidence="10 11">NST_G2</strain>
    </source>
</reference>
<dbReference type="InterPro" id="IPR013083">
    <property type="entry name" value="Znf_RING/FYVE/PHD"/>
</dbReference>
<dbReference type="GO" id="GO:0023051">
    <property type="term" value="P:regulation of signaling"/>
    <property type="evidence" value="ECO:0007669"/>
    <property type="project" value="InterPro"/>
</dbReference>
<dbReference type="GO" id="GO:0007166">
    <property type="term" value="P:cell surface receptor signaling pathway"/>
    <property type="evidence" value="ECO:0007669"/>
    <property type="project" value="InterPro"/>
</dbReference>
<keyword evidence="3 6" id="KW-0862">Zinc</keyword>
<dbReference type="PROSITE" id="PS00518">
    <property type="entry name" value="ZF_RING_1"/>
    <property type="match status" value="1"/>
</dbReference>
<keyword evidence="1 6" id="KW-0479">Metal-binding</keyword>
<dbReference type="FunFam" id="3.30.40.10:FF:000015">
    <property type="entry name" value="E3 ubiquitin-protein ligase CBL"/>
    <property type="match status" value="1"/>
</dbReference>
<dbReference type="SMART" id="SM00184">
    <property type="entry name" value="RING"/>
    <property type="match status" value="1"/>
</dbReference>
<comment type="catalytic activity">
    <reaction evidence="6">
        <text>S-ubiquitinyl-[E2 ubiquitin-conjugating enzyme]-L-cysteine + [acceptor protein]-L-lysine = [E2 ubiquitin-conjugating enzyme]-L-cysteine + N(6)-ubiquitinyl-[acceptor protein]-L-lysine.</text>
        <dbReference type="EC" id="2.3.2.27"/>
    </reaction>
</comment>
<sequence>MRSRFSGSVSHASTSIPSASSTSASRLVLLRADKKVIDEVYKRLEKLVRLCQHPRLQLRNSPPYLLEILPDMYEKLKGIITAYNSTLDELFNTLYFQVFLNNLINKCKSTSKLFKEAKELMYDEHSEYRRKLTKNSLVFSHILKDLEALYPNNRFSPETFRITKKEAADWWRSHFDYSPIIPWQLFQAALSESFHIDCRSELRALQSTIDLTCNDHVSVFEFDVFVRLFQPWNNVIETWKALAILHAGYMAFMTYDEVKAVLKRFRHHPGPGSYVYRLSCTKLGQWAIGYITQDRRILQTIIQNKSLAQALIDGEREGFYLYPNGTPSQSSILSSLVENLPQTHLRVSQEQYQLYCKMGSTFELCKICTENNKNVQLEPCGHLLCKSCLISCQGSGTGQTCPFCRLEIKSIEEIILDPYLPDEDAPESSHELSNDHSHGLDPPDDGLSQDGQPPSPKHSFATQPITRLQRSASQRTAAISYDDSCLTDAAVTSVTSPVTSIVTGAKATRGGSLDHLLRMSTSSSNVSSRIQPTGEFDVRQPQHSSPKAAVTPPPLPPHSRPPPQHAGTLDRVSPLTITHSVNDAFHCPPIRAVSALIDSGDNIDDLPSPPPIPLVPTETQTVINSGCSRECAKRLLLREDVKATNGPPMTEEVAQHLLEITNGNYDMAARIWSEFVPRSSSSLTK</sequence>
<dbReference type="InterPro" id="IPR014742">
    <property type="entry name" value="Adaptor_Cbl_SH2-like"/>
</dbReference>
<dbReference type="InterPro" id="IPR011992">
    <property type="entry name" value="EF-hand-dom_pair"/>
</dbReference>
<evidence type="ECO:0000259" key="9">
    <source>
        <dbReference type="PROSITE" id="PS51506"/>
    </source>
</evidence>
<evidence type="ECO:0000256" key="3">
    <source>
        <dbReference type="ARBA" id="ARBA00022833"/>
    </source>
</evidence>